<dbReference type="Proteomes" id="UP000007346">
    <property type="component" value="Chromosome"/>
</dbReference>
<dbReference type="EMBL" id="CP003490">
    <property type="protein sequence ID" value="AFR70929.1"/>
    <property type="molecule type" value="Genomic_DNA"/>
</dbReference>
<accession>J9UUI6</accession>
<evidence type="ECO:0000259" key="1">
    <source>
        <dbReference type="Pfam" id="PF12641"/>
    </source>
</evidence>
<feature type="domain" description="Flavodoxin-like" evidence="1">
    <location>
        <begin position="1"/>
        <end position="101"/>
    </location>
</feature>
<evidence type="ECO:0000313" key="3">
    <source>
        <dbReference type="Proteomes" id="UP000007346"/>
    </source>
</evidence>
<dbReference type="GO" id="GO:0010181">
    <property type="term" value="F:FMN binding"/>
    <property type="evidence" value="ECO:0007669"/>
    <property type="project" value="InterPro"/>
</dbReference>
<evidence type="ECO:0000313" key="2">
    <source>
        <dbReference type="EMBL" id="AFR70929.1"/>
    </source>
</evidence>
<name>J9UUI6_BRAPL</name>
<dbReference type="InterPro" id="IPR008254">
    <property type="entry name" value="Flavodoxin/NO_synth"/>
</dbReference>
<organism evidence="2 3">
    <name type="scientific">Brachyspira pilosicoli B2904</name>
    <dbReference type="NCBI Taxonomy" id="1133568"/>
    <lineage>
        <taxon>Bacteria</taxon>
        <taxon>Pseudomonadati</taxon>
        <taxon>Spirochaetota</taxon>
        <taxon>Spirochaetia</taxon>
        <taxon>Brachyspirales</taxon>
        <taxon>Brachyspiraceae</taxon>
        <taxon>Brachyspira</taxon>
    </lineage>
</organism>
<dbReference type="AlphaFoldDB" id="J9UUI6"/>
<dbReference type="KEGG" id="bpj:B2904_orf1594"/>
<sequence>METLKNKKVFLFMTVGYGDNQAYYDKMLNPAKTFIDSSNTIIGTYACQGQWIEGQKKNLENMLAKAATDDEKKVIEGKLANHSNAMGHPNAEDLNKLKDIVKSL</sequence>
<dbReference type="PATRIC" id="fig|1133568.3.peg.1594"/>
<proteinExistence type="predicted"/>
<reference evidence="2 3" key="1">
    <citation type="journal article" date="2012" name="BMC Genomics">
        <title>Comparative genomics of Brachyspira pilosicoli strains: genome rearrangements, reductions and correlation of genetic compliment with phenotypic diversity.</title>
        <authorList>
            <person name="Mappley L.J."/>
            <person name="Black M.L."/>
            <person name="Abuoun M."/>
            <person name="Darby A.C."/>
            <person name="Woodward M.J."/>
            <person name="Parkhill J."/>
            <person name="Turner A.K."/>
            <person name="Bellgard M.I."/>
            <person name="La T."/>
            <person name="Phillips N.D."/>
            <person name="La Ragione R.M."/>
            <person name="Hampson D.J."/>
        </authorList>
    </citation>
    <scope>NUCLEOTIDE SEQUENCE [LARGE SCALE GENOMIC DNA]</scope>
    <source>
        <strain evidence="2">B2904</strain>
    </source>
</reference>
<gene>
    <name evidence="2" type="ORF">B2904_orf1594</name>
</gene>
<dbReference type="HOGENOM" id="CLU_2244796_0_0_12"/>
<dbReference type="Pfam" id="PF12641">
    <property type="entry name" value="Flavodoxin_3"/>
    <property type="match status" value="1"/>
</dbReference>
<protein>
    <submittedName>
        <fullName evidence="2">Flavodoxin family protein</fullName>
    </submittedName>
</protein>